<organism evidence="9 10">
    <name type="scientific">Frankliniella occidentalis</name>
    <name type="common">Western flower thrips</name>
    <name type="synonym">Euthrips occidentalis</name>
    <dbReference type="NCBI Taxonomy" id="133901"/>
    <lineage>
        <taxon>Eukaryota</taxon>
        <taxon>Metazoa</taxon>
        <taxon>Ecdysozoa</taxon>
        <taxon>Arthropoda</taxon>
        <taxon>Hexapoda</taxon>
        <taxon>Insecta</taxon>
        <taxon>Pterygota</taxon>
        <taxon>Neoptera</taxon>
        <taxon>Paraneoptera</taxon>
        <taxon>Thysanoptera</taxon>
        <taxon>Terebrantia</taxon>
        <taxon>Thripoidea</taxon>
        <taxon>Thripidae</taxon>
        <taxon>Frankliniella</taxon>
    </lineage>
</organism>
<evidence type="ECO:0000313" key="10">
    <source>
        <dbReference type="RefSeq" id="XP_052122134.1"/>
    </source>
</evidence>
<dbReference type="InterPro" id="IPR026099">
    <property type="entry name" value="Odf2-rel"/>
</dbReference>
<evidence type="ECO:0000256" key="2">
    <source>
        <dbReference type="ARBA" id="ARBA00009316"/>
    </source>
</evidence>
<dbReference type="InterPro" id="IPR000949">
    <property type="entry name" value="ELM2_dom"/>
</dbReference>
<protein>
    <submittedName>
        <fullName evidence="10">Protein BCAP isoform X2</fullName>
    </submittedName>
</protein>
<dbReference type="GeneID" id="113208082"/>
<accession>A0A9C6WWW4</accession>
<keyword evidence="6" id="KW-0539">Nucleus</keyword>
<evidence type="ECO:0000256" key="3">
    <source>
        <dbReference type="ARBA" id="ARBA00022490"/>
    </source>
</evidence>
<evidence type="ECO:0000313" key="9">
    <source>
        <dbReference type="Proteomes" id="UP000504606"/>
    </source>
</evidence>
<dbReference type="Proteomes" id="UP000504606">
    <property type="component" value="Unplaced"/>
</dbReference>
<proteinExistence type="inferred from homology"/>
<feature type="coiled-coil region" evidence="7">
    <location>
        <begin position="8"/>
        <end position="84"/>
    </location>
</feature>
<name>A0A9C6WWW4_FRAOC</name>
<evidence type="ECO:0000256" key="6">
    <source>
        <dbReference type="ARBA" id="ARBA00023242"/>
    </source>
</evidence>
<comment type="subcellular location">
    <subcellularLocation>
        <location evidence="1">Cytoplasm</location>
        <location evidence="1">Cytoskeleton</location>
        <location evidence="1">Microtubule organizing center</location>
        <location evidence="1">Centrosome</location>
    </subcellularLocation>
</comment>
<gene>
    <name evidence="10" type="primary">LOC113208082</name>
</gene>
<comment type="similarity">
    <text evidence="2">Belongs to the ODF2 family.</text>
</comment>
<dbReference type="GO" id="GO:1902017">
    <property type="term" value="P:regulation of cilium assembly"/>
    <property type="evidence" value="ECO:0007669"/>
    <property type="project" value="TreeGrafter"/>
</dbReference>
<dbReference type="GO" id="GO:0005813">
    <property type="term" value="C:centrosome"/>
    <property type="evidence" value="ECO:0007669"/>
    <property type="project" value="UniProtKB-SubCell"/>
</dbReference>
<reference evidence="10" key="1">
    <citation type="submission" date="2025-08" db="UniProtKB">
        <authorList>
            <consortium name="RefSeq"/>
        </authorList>
    </citation>
    <scope>IDENTIFICATION</scope>
    <source>
        <tissue evidence="10">Whole organism</tissue>
    </source>
</reference>
<evidence type="ECO:0000256" key="4">
    <source>
        <dbReference type="ARBA" id="ARBA00023054"/>
    </source>
</evidence>
<evidence type="ECO:0000256" key="5">
    <source>
        <dbReference type="ARBA" id="ARBA00023212"/>
    </source>
</evidence>
<evidence type="ECO:0000256" key="1">
    <source>
        <dbReference type="ARBA" id="ARBA00004300"/>
    </source>
</evidence>
<sequence length="321" mass="37206">MAGSRDAAVEQQQMLGVLRQKYDEAQDELEEMRALIEDQAGHLEGYRNKYLMAQQQVEEQRRQMEQVEAEQDRITEQVQAELHRVKNEFEERLQELAPLPDILKATQSKMHEEKQLRLIAEHNCADLNHELATVLERLADNDKGMGALRAQQQSWMDERQSLISHVDAYERKCNKLKEDIKWYKQGMEQLEQSSANSDKLYEDTVLELGKVRGELEAAREQAARQATRQRDQVETMRRSFQTQIGELEKELAASRASASAAHKEKEEIQQRLQTEVSNMSQSFKQAQDRIKNLKSVVDFLKDSVINIEKAPNELDCLQPNN</sequence>
<feature type="domain" description="ELM2" evidence="8">
    <location>
        <begin position="1"/>
        <end position="100"/>
    </location>
</feature>
<dbReference type="PROSITE" id="PS51156">
    <property type="entry name" value="ELM2"/>
    <property type="match status" value="1"/>
</dbReference>
<dbReference type="PANTHER" id="PTHR23162">
    <property type="entry name" value="OUTER DENSE FIBER OF SPERM TAILS 2"/>
    <property type="match status" value="1"/>
</dbReference>
<keyword evidence="5" id="KW-0206">Cytoskeleton</keyword>
<keyword evidence="9" id="KW-1185">Reference proteome</keyword>
<evidence type="ECO:0000256" key="7">
    <source>
        <dbReference type="SAM" id="Coils"/>
    </source>
</evidence>
<keyword evidence="4 7" id="KW-0175">Coiled coil</keyword>
<feature type="coiled-coil region" evidence="7">
    <location>
        <begin position="159"/>
        <end position="303"/>
    </location>
</feature>
<evidence type="ECO:0000259" key="8">
    <source>
        <dbReference type="PROSITE" id="PS51156"/>
    </source>
</evidence>
<dbReference type="AlphaFoldDB" id="A0A9C6WWW4"/>
<dbReference type="PANTHER" id="PTHR23162:SF10">
    <property type="entry name" value="FI13205P"/>
    <property type="match status" value="1"/>
</dbReference>
<keyword evidence="3" id="KW-0963">Cytoplasm</keyword>
<dbReference type="RefSeq" id="XP_052122134.1">
    <property type="nucleotide sequence ID" value="XM_052266174.1"/>
</dbReference>